<dbReference type="AlphaFoldDB" id="A0A656G7Z5"/>
<organism evidence="1 2">
    <name type="scientific">Pseudomonas amygdali pv. mori str. 301020</name>
    <dbReference type="NCBI Taxonomy" id="629261"/>
    <lineage>
        <taxon>Bacteria</taxon>
        <taxon>Pseudomonadati</taxon>
        <taxon>Pseudomonadota</taxon>
        <taxon>Gammaproteobacteria</taxon>
        <taxon>Pseudomonadales</taxon>
        <taxon>Pseudomonadaceae</taxon>
        <taxon>Pseudomonas</taxon>
        <taxon>Pseudomonas amygdali</taxon>
    </lineage>
</organism>
<evidence type="ECO:0000313" key="1">
    <source>
        <dbReference type="EMBL" id="EGH21912.1"/>
    </source>
</evidence>
<name>A0A656G7Z5_PSEA0</name>
<dbReference type="Proteomes" id="UP000003465">
    <property type="component" value="Unassembled WGS sequence"/>
</dbReference>
<sequence>YRAVALDAFNYRAALRVACRSGRSASGLEYAIAVNAFANRLA</sequence>
<feature type="non-terminal residue" evidence="1">
    <location>
        <position position="1"/>
    </location>
</feature>
<comment type="caution">
    <text evidence="1">The sequence shown here is derived from an EMBL/GenBank/DDBJ whole genome shotgun (WGS) entry which is preliminary data.</text>
</comment>
<reference evidence="1 2" key="1">
    <citation type="journal article" date="2011" name="PLoS Pathog.">
        <title>Dynamic evolution of pathogenicity revealed by sequencing and comparative genomics of 19 Pseudomonas syringae isolates.</title>
        <authorList>
            <person name="Baltrus D.A."/>
            <person name="Nishimura M.T."/>
            <person name="Romanchuk A."/>
            <person name="Chang J.H."/>
            <person name="Mukhtar M.S."/>
            <person name="Cherkis K."/>
            <person name="Roach J."/>
            <person name="Grant S.R."/>
            <person name="Jones C.D."/>
            <person name="Dangl J.L."/>
        </authorList>
    </citation>
    <scope>NUCLEOTIDE SEQUENCE [LARGE SCALE GENOMIC DNA]</scope>
    <source>
        <strain evidence="1 2">301020</strain>
    </source>
</reference>
<gene>
    <name evidence="1" type="ORF">PSYMO_10550</name>
</gene>
<protein>
    <submittedName>
        <fullName evidence="1">Uncharacterized protein</fullName>
    </submittedName>
</protein>
<proteinExistence type="predicted"/>
<dbReference type="EMBL" id="AEAG01000411">
    <property type="protein sequence ID" value="EGH21912.1"/>
    <property type="molecule type" value="Genomic_DNA"/>
</dbReference>
<evidence type="ECO:0000313" key="2">
    <source>
        <dbReference type="Proteomes" id="UP000003465"/>
    </source>
</evidence>
<accession>A0A656G7Z5</accession>